<dbReference type="AlphaFoldDB" id="A0A926DIF7"/>
<dbReference type="Proteomes" id="UP000617951">
    <property type="component" value="Unassembled WGS sequence"/>
</dbReference>
<dbReference type="RefSeq" id="WP_249280146.1">
    <property type="nucleotide sequence ID" value="NZ_JACRSS010000002.1"/>
</dbReference>
<name>A0A926DIF7_9FIRM</name>
<gene>
    <name evidence="3" type="ORF">H8693_05450</name>
</gene>
<keyword evidence="1" id="KW-0472">Membrane</keyword>
<evidence type="ECO:0000256" key="1">
    <source>
        <dbReference type="SAM" id="Phobius"/>
    </source>
</evidence>
<keyword evidence="1" id="KW-0812">Transmembrane</keyword>
<reference evidence="3" key="1">
    <citation type="submission" date="2020-08" db="EMBL/GenBank/DDBJ databases">
        <title>Genome public.</title>
        <authorList>
            <person name="Liu C."/>
            <person name="Sun Q."/>
        </authorList>
    </citation>
    <scope>NUCLEOTIDE SEQUENCE</scope>
    <source>
        <strain evidence="3">NSJ-63</strain>
    </source>
</reference>
<organism evidence="3 4">
    <name type="scientific">Guopingia tenuis</name>
    <dbReference type="NCBI Taxonomy" id="2763656"/>
    <lineage>
        <taxon>Bacteria</taxon>
        <taxon>Bacillati</taxon>
        <taxon>Bacillota</taxon>
        <taxon>Clostridia</taxon>
        <taxon>Christensenellales</taxon>
        <taxon>Christensenellaceae</taxon>
        <taxon>Guopingia</taxon>
    </lineage>
</organism>
<feature type="transmembrane region" description="Helical" evidence="1">
    <location>
        <begin position="135"/>
        <end position="156"/>
    </location>
</feature>
<proteinExistence type="predicted"/>
<evidence type="ECO:0000259" key="2">
    <source>
        <dbReference type="Pfam" id="PF04892"/>
    </source>
</evidence>
<dbReference type="NCBIfam" id="NF037970">
    <property type="entry name" value="vanZ_1"/>
    <property type="match status" value="1"/>
</dbReference>
<protein>
    <submittedName>
        <fullName evidence="3">VanZ family protein</fullName>
    </submittedName>
</protein>
<sequence>MKETVSRRKRQDWDNKKKLRRIWLFLFLFTLCLVWGNSLLSREDSGAVSDWVRQLLETIFGNETPAAQFILVKIRKIAHFLEYSVLGIEAVLFTFLARPVSGQGVFNCTALGLMAATIDESIQIFAGRGAMVQDILLDMSGFLLAGGITLGILIIARRIRGKSVKEKNL</sequence>
<feature type="transmembrane region" description="Helical" evidence="1">
    <location>
        <begin position="21"/>
        <end position="40"/>
    </location>
</feature>
<dbReference type="InterPro" id="IPR006976">
    <property type="entry name" value="VanZ-like"/>
</dbReference>
<feature type="domain" description="VanZ-like" evidence="2">
    <location>
        <begin position="25"/>
        <end position="149"/>
    </location>
</feature>
<evidence type="ECO:0000313" key="4">
    <source>
        <dbReference type="Proteomes" id="UP000617951"/>
    </source>
</evidence>
<accession>A0A926DIF7</accession>
<comment type="caution">
    <text evidence="3">The sequence shown here is derived from an EMBL/GenBank/DDBJ whole genome shotgun (WGS) entry which is preliminary data.</text>
</comment>
<dbReference type="Pfam" id="PF04892">
    <property type="entry name" value="VanZ"/>
    <property type="match status" value="1"/>
</dbReference>
<keyword evidence="1" id="KW-1133">Transmembrane helix</keyword>
<dbReference type="EMBL" id="JACRSS010000002">
    <property type="protein sequence ID" value="MBC8538377.1"/>
    <property type="molecule type" value="Genomic_DNA"/>
</dbReference>
<keyword evidence="4" id="KW-1185">Reference proteome</keyword>
<evidence type="ECO:0000313" key="3">
    <source>
        <dbReference type="EMBL" id="MBC8538377.1"/>
    </source>
</evidence>